<dbReference type="Proteomes" id="UP000775129">
    <property type="component" value="Unassembled WGS sequence"/>
</dbReference>
<dbReference type="Gene3D" id="1.10.287.1060">
    <property type="entry name" value="ESAT-6-like"/>
    <property type="match status" value="1"/>
</dbReference>
<organism evidence="2 3">
    <name type="scientific">Brachybacterium paraconglomeratum</name>
    <dbReference type="NCBI Taxonomy" id="173362"/>
    <lineage>
        <taxon>Bacteria</taxon>
        <taxon>Bacillati</taxon>
        <taxon>Actinomycetota</taxon>
        <taxon>Actinomycetes</taxon>
        <taxon>Micrococcales</taxon>
        <taxon>Dermabacteraceae</taxon>
        <taxon>Brachybacterium</taxon>
    </lineage>
</organism>
<gene>
    <name evidence="2" type="ORF">K8W24_12940</name>
</gene>
<name>A0A921GR43_9MICO</name>
<evidence type="ECO:0000313" key="2">
    <source>
        <dbReference type="EMBL" id="HJF50673.1"/>
    </source>
</evidence>
<reference evidence="2" key="2">
    <citation type="submission" date="2021-09" db="EMBL/GenBank/DDBJ databases">
        <authorList>
            <person name="Gilroy R."/>
        </authorList>
    </citation>
    <scope>NUCLEOTIDE SEQUENCE</scope>
    <source>
        <strain evidence="2">1647</strain>
    </source>
</reference>
<accession>A0A921GR43</accession>
<sequence>MGFYGADTEQLREHAEAVRLGEQSLAELFESLDSVVRTVSWNGPDAEGFRSQWGSLISGSARDVCDSLRRRSEEADREADEQDGASQEEGGTGLPWGPLPMPWDGVLRSLKEDTSQESDGFFGDLLGGPESGYHGSLLWNIRSIGVDAMGFVPDPTGITNILQLPDDIANVNIGLYDASQSFQDGDLFGTMDGLITAGINGADAAFNVIGAIPTPVTKVVGEFGGMITGGLDMEWSAATAAAQGSAIAGGPGEGSTTRFLVETPFALFDQVTGTTMGGDLIGTATETADSNYARLTESVRENVPFIDPVLDAQQEAVQAGADHLWGDAVEGTATRVNDGVRDIVDLFT</sequence>
<protein>
    <recommendedName>
        <fullName evidence="4">WXG100 family type VII secretion target</fullName>
    </recommendedName>
</protein>
<evidence type="ECO:0000256" key="1">
    <source>
        <dbReference type="SAM" id="MobiDB-lite"/>
    </source>
</evidence>
<proteinExistence type="predicted"/>
<dbReference type="EMBL" id="DYWO01000388">
    <property type="protein sequence ID" value="HJF50673.1"/>
    <property type="molecule type" value="Genomic_DNA"/>
</dbReference>
<reference evidence="2" key="1">
    <citation type="journal article" date="2021" name="PeerJ">
        <title>Extensive microbial diversity within the chicken gut microbiome revealed by metagenomics and culture.</title>
        <authorList>
            <person name="Gilroy R."/>
            <person name="Ravi A."/>
            <person name="Getino M."/>
            <person name="Pursley I."/>
            <person name="Horton D.L."/>
            <person name="Alikhan N.F."/>
            <person name="Baker D."/>
            <person name="Gharbi K."/>
            <person name="Hall N."/>
            <person name="Watson M."/>
            <person name="Adriaenssens E.M."/>
            <person name="Foster-Nyarko E."/>
            <person name="Jarju S."/>
            <person name="Secka A."/>
            <person name="Antonio M."/>
            <person name="Oren A."/>
            <person name="Chaudhuri R.R."/>
            <person name="La Ragione R."/>
            <person name="Hildebrand F."/>
            <person name="Pallen M.J."/>
        </authorList>
    </citation>
    <scope>NUCLEOTIDE SEQUENCE</scope>
    <source>
        <strain evidence="2">1647</strain>
    </source>
</reference>
<feature type="region of interest" description="Disordered" evidence="1">
    <location>
        <begin position="67"/>
        <end position="99"/>
    </location>
</feature>
<dbReference type="AlphaFoldDB" id="A0A921GR43"/>
<evidence type="ECO:0008006" key="4">
    <source>
        <dbReference type="Google" id="ProtNLM"/>
    </source>
</evidence>
<evidence type="ECO:0000313" key="3">
    <source>
        <dbReference type="Proteomes" id="UP000775129"/>
    </source>
</evidence>
<comment type="caution">
    <text evidence="2">The sequence shown here is derived from an EMBL/GenBank/DDBJ whole genome shotgun (WGS) entry which is preliminary data.</text>
</comment>